<dbReference type="GO" id="GO:0003676">
    <property type="term" value="F:nucleic acid binding"/>
    <property type="evidence" value="ECO:0007669"/>
    <property type="project" value="InterPro"/>
</dbReference>
<dbReference type="EMBL" id="JBAMMX010000012">
    <property type="protein sequence ID" value="KAK6929685.1"/>
    <property type="molecule type" value="Genomic_DNA"/>
</dbReference>
<dbReference type="InterPro" id="IPR039637">
    <property type="entry name" value="CNOT7/CNOT8/Pop2"/>
</dbReference>
<evidence type="ECO:0000313" key="2">
    <source>
        <dbReference type="Proteomes" id="UP001370490"/>
    </source>
</evidence>
<evidence type="ECO:0000313" key="1">
    <source>
        <dbReference type="EMBL" id="KAK6929685.1"/>
    </source>
</evidence>
<organism evidence="1 2">
    <name type="scientific">Dillenia turbinata</name>
    <dbReference type="NCBI Taxonomy" id="194707"/>
    <lineage>
        <taxon>Eukaryota</taxon>
        <taxon>Viridiplantae</taxon>
        <taxon>Streptophyta</taxon>
        <taxon>Embryophyta</taxon>
        <taxon>Tracheophyta</taxon>
        <taxon>Spermatophyta</taxon>
        <taxon>Magnoliopsida</taxon>
        <taxon>eudicotyledons</taxon>
        <taxon>Gunneridae</taxon>
        <taxon>Pentapetalae</taxon>
        <taxon>Dilleniales</taxon>
        <taxon>Dilleniaceae</taxon>
        <taxon>Dillenia</taxon>
    </lineage>
</organism>
<dbReference type="InterPro" id="IPR036397">
    <property type="entry name" value="RNaseH_sf"/>
</dbReference>
<sequence>MELILPRTRRMVSTLADSPPSSVTWLCFHGSYDFAYLMKILRGGDPLPETLPEFITVMAHLFGIRVYDVKQILKYCPGMHGGLERVAQSLQINRLAEIGFEQAAEGKQSWKIAKAGCIETWLATPEDQDANDASVIDTLPPDTKKALEEFVEADLKRVPWKLGHAEKIDAMQKRLVVAFRGTEQYCGYEAKIKYSGVFLANFCVFIYLRGINPESSGGDFKQDFQMIIFTYELKLM</sequence>
<dbReference type="GO" id="GO:0030014">
    <property type="term" value="C:CCR4-NOT complex"/>
    <property type="evidence" value="ECO:0007669"/>
    <property type="project" value="InterPro"/>
</dbReference>
<dbReference type="Proteomes" id="UP001370490">
    <property type="component" value="Unassembled WGS sequence"/>
</dbReference>
<proteinExistence type="predicted"/>
<gene>
    <name evidence="1" type="ORF">RJ641_003779</name>
</gene>
<protein>
    <submittedName>
        <fullName evidence="1">Uncharacterized protein</fullName>
    </submittedName>
</protein>
<accession>A0AAN8ZCA2</accession>
<keyword evidence="2" id="KW-1185">Reference proteome</keyword>
<dbReference type="Gene3D" id="3.30.420.10">
    <property type="entry name" value="Ribonuclease H-like superfamily/Ribonuclease H"/>
    <property type="match status" value="1"/>
</dbReference>
<dbReference type="PANTHER" id="PTHR10797">
    <property type="entry name" value="CCR4-NOT TRANSCRIPTION COMPLEX SUBUNIT"/>
    <property type="match status" value="1"/>
</dbReference>
<dbReference type="SUPFAM" id="SSF53098">
    <property type="entry name" value="Ribonuclease H-like"/>
    <property type="match status" value="1"/>
</dbReference>
<dbReference type="InterPro" id="IPR012337">
    <property type="entry name" value="RNaseH-like_sf"/>
</dbReference>
<reference evidence="1 2" key="1">
    <citation type="submission" date="2023-12" db="EMBL/GenBank/DDBJ databases">
        <title>A high-quality genome assembly for Dillenia turbinata (Dilleniales).</title>
        <authorList>
            <person name="Chanderbali A."/>
        </authorList>
    </citation>
    <scope>NUCLEOTIDE SEQUENCE [LARGE SCALE GENOMIC DNA]</scope>
    <source>
        <strain evidence="1">LSX21</strain>
        <tissue evidence="1">Leaf</tissue>
    </source>
</reference>
<dbReference type="AlphaFoldDB" id="A0AAN8ZCA2"/>
<comment type="caution">
    <text evidence="1">The sequence shown here is derived from an EMBL/GenBank/DDBJ whole genome shotgun (WGS) entry which is preliminary data.</text>
</comment>
<dbReference type="GO" id="GO:0004535">
    <property type="term" value="F:poly(A)-specific ribonuclease activity"/>
    <property type="evidence" value="ECO:0007669"/>
    <property type="project" value="InterPro"/>
</dbReference>
<name>A0AAN8ZCA2_9MAGN</name>